<reference evidence="8 9" key="1">
    <citation type="submission" date="2019-04" db="EMBL/GenBank/DDBJ databases">
        <authorList>
            <person name="Li M."/>
        </authorList>
    </citation>
    <scope>NUCLEOTIDE SEQUENCE [LARGE SCALE GENOMIC DNA]</scope>
    <source>
        <strain evidence="8 9">LAM1902</strain>
    </source>
</reference>
<gene>
    <name evidence="8" type="ORF">FAS41_01085</name>
</gene>
<feature type="signal peptide" evidence="7">
    <location>
        <begin position="1"/>
        <end position="18"/>
    </location>
</feature>
<keyword evidence="2 7" id="KW-0732">Signal</keyword>
<dbReference type="AlphaFoldDB" id="A0A5R9REE2"/>
<keyword evidence="4" id="KW-0564">Palmitate</keyword>
<proteinExistence type="predicted"/>
<dbReference type="OrthoDB" id="6888411at2"/>
<keyword evidence="9" id="KW-1185">Reference proteome</keyword>
<evidence type="ECO:0000313" key="8">
    <source>
        <dbReference type="EMBL" id="TLX81119.1"/>
    </source>
</evidence>
<keyword evidence="6" id="KW-0449">Lipoprotein</keyword>
<evidence type="ECO:0000256" key="5">
    <source>
        <dbReference type="ARBA" id="ARBA00023237"/>
    </source>
</evidence>
<evidence type="ECO:0000256" key="4">
    <source>
        <dbReference type="ARBA" id="ARBA00023139"/>
    </source>
</evidence>
<organism evidence="8 9">
    <name type="scientific">Pseudomonas nicosulfuronedens</name>
    <dbReference type="NCBI Taxonomy" id="2571105"/>
    <lineage>
        <taxon>Bacteria</taxon>
        <taxon>Pseudomonadati</taxon>
        <taxon>Pseudomonadota</taxon>
        <taxon>Gammaproteobacteria</taxon>
        <taxon>Pseudomonadales</taxon>
        <taxon>Pseudomonadaceae</taxon>
        <taxon>Pseudomonas</taxon>
    </lineage>
</organism>
<comment type="caution">
    <text evidence="8">The sequence shown here is derived from an EMBL/GenBank/DDBJ whole genome shotgun (WGS) entry which is preliminary data.</text>
</comment>
<keyword evidence="5" id="KW-0998">Cell outer membrane</keyword>
<dbReference type="NCBIfam" id="NF047847">
    <property type="entry name" value="SS_mature_LptM"/>
    <property type="match status" value="1"/>
</dbReference>
<name>A0A5R9REE2_9PSED</name>
<sequence>MNKILLALLLALALAACGQPGDLEYNEAVTSAFLRDLQRIDRDMEGLINGDFDTRRTTPSTPPVKNPGDHIVELEKNLNRVQQLQHSEEASKFASSLSHYYELQIGYYQQLKRYVETDDKAQKELLAQDLASAYQTLRALPEQIFAVQKQFLERTSLPH</sequence>
<evidence type="ECO:0000256" key="6">
    <source>
        <dbReference type="ARBA" id="ARBA00023288"/>
    </source>
</evidence>
<dbReference type="EMBL" id="SWDV01000001">
    <property type="protein sequence ID" value="TLX81119.1"/>
    <property type="molecule type" value="Genomic_DNA"/>
</dbReference>
<evidence type="ECO:0000256" key="7">
    <source>
        <dbReference type="SAM" id="SignalP"/>
    </source>
</evidence>
<dbReference type="RefSeq" id="WP_138519872.1">
    <property type="nucleotide sequence ID" value="NZ_JAOCBK010000003.1"/>
</dbReference>
<protein>
    <recommendedName>
        <fullName evidence="10">Lipoprotein</fullName>
    </recommendedName>
</protein>
<accession>A0A5R9REE2</accession>
<evidence type="ECO:0000256" key="3">
    <source>
        <dbReference type="ARBA" id="ARBA00023136"/>
    </source>
</evidence>
<evidence type="ECO:0000313" key="9">
    <source>
        <dbReference type="Proteomes" id="UP000306635"/>
    </source>
</evidence>
<dbReference type="Proteomes" id="UP000306635">
    <property type="component" value="Unassembled WGS sequence"/>
</dbReference>
<keyword evidence="3" id="KW-0472">Membrane</keyword>
<evidence type="ECO:0000256" key="2">
    <source>
        <dbReference type="ARBA" id="ARBA00022729"/>
    </source>
</evidence>
<comment type="subcellular location">
    <subcellularLocation>
        <location evidence="1">Cell outer membrane</location>
        <topology evidence="1">Lipid-anchor</topology>
    </subcellularLocation>
</comment>
<evidence type="ECO:0008006" key="10">
    <source>
        <dbReference type="Google" id="ProtNLM"/>
    </source>
</evidence>
<dbReference type="InterPro" id="IPR032831">
    <property type="entry name" value="LptM_cons"/>
</dbReference>
<evidence type="ECO:0000256" key="1">
    <source>
        <dbReference type="ARBA" id="ARBA00004459"/>
    </source>
</evidence>
<dbReference type="PROSITE" id="PS51257">
    <property type="entry name" value="PROKAR_LIPOPROTEIN"/>
    <property type="match status" value="1"/>
</dbReference>
<feature type="chain" id="PRO_5024397322" description="Lipoprotein" evidence="7">
    <location>
        <begin position="19"/>
        <end position="159"/>
    </location>
</feature>